<feature type="region of interest" description="Disordered" evidence="1">
    <location>
        <begin position="382"/>
        <end position="401"/>
    </location>
</feature>
<dbReference type="eggNOG" id="ENOG502QQ02">
    <property type="taxonomic scope" value="Eukaryota"/>
</dbReference>
<evidence type="ECO:0000256" key="1">
    <source>
        <dbReference type="SAM" id="MobiDB-lite"/>
    </source>
</evidence>
<dbReference type="OrthoDB" id="284473at2759"/>
<feature type="region of interest" description="Disordered" evidence="1">
    <location>
        <begin position="439"/>
        <end position="488"/>
    </location>
</feature>
<dbReference type="HOGENOM" id="CLU_034130_1_0_1"/>
<accession>N1QNV0</accession>
<gene>
    <name evidence="2" type="ORF">SEPMUDRAFT_146616</name>
</gene>
<dbReference type="Proteomes" id="UP000016931">
    <property type="component" value="Unassembled WGS sequence"/>
</dbReference>
<dbReference type="GeneID" id="27900906"/>
<dbReference type="RefSeq" id="XP_016765775.1">
    <property type="nucleotide sequence ID" value="XM_016903769.1"/>
</dbReference>
<organism evidence="2 3">
    <name type="scientific">Sphaerulina musiva (strain SO2202)</name>
    <name type="common">Poplar stem canker fungus</name>
    <name type="synonym">Septoria musiva</name>
    <dbReference type="NCBI Taxonomy" id="692275"/>
    <lineage>
        <taxon>Eukaryota</taxon>
        <taxon>Fungi</taxon>
        <taxon>Dikarya</taxon>
        <taxon>Ascomycota</taxon>
        <taxon>Pezizomycotina</taxon>
        <taxon>Dothideomycetes</taxon>
        <taxon>Dothideomycetidae</taxon>
        <taxon>Mycosphaerellales</taxon>
        <taxon>Mycosphaerellaceae</taxon>
        <taxon>Sphaerulina</taxon>
    </lineage>
</organism>
<sequence length="488" mass="53237">MSLARKRTLPSGESNAPAKKRRKPAVVLPQYHESPSVKNEDGSIQWPAPQSQIDHARDIILQSAQSSGRILIVPDKDADGLSAGAILRHTLMLLGVSAERIHVHLLGKGSNVHSELERHGMAASKPDYIFVLDTGSGAGPPLIDGEHVGLVIDHHYATATDFPHAASYVTACDSPPVATSALLTYHICEPLHPDVASTCDWLCVVGTIGDLGNSLKWQPPFPDMSTTLKKYTKKTLSDVVSLVNAPRRTATYDVHSAWEALSSATELSHITTNARLRAARAEVFKEVERCKHAAPQFSGDGKVAVFRIQSAAQIHPMIAARWAGHLQSNKLEIVMVANEGYLDNKVNFSCRIPRCARNRKTPVNIIESLKAYASLPDLKVAAENGDAPKEGPGREAEAEEAEPTLLQRMGEHFARGHVQASGGIVAPEDFEELMRRMEVGVKKKKKKEEEAEEEEEASSSRGSPSKTKKREIDATQKNTLLTYFGKKS</sequence>
<dbReference type="InterPro" id="IPR051673">
    <property type="entry name" value="SSDNA_exonuclease_RecJ"/>
</dbReference>
<keyword evidence="3" id="KW-1185">Reference proteome</keyword>
<name>N1QNV0_SPHMS</name>
<reference evidence="2 3" key="1">
    <citation type="journal article" date="2012" name="PLoS Pathog.">
        <title>Diverse lifestyles and strategies of plant pathogenesis encoded in the genomes of eighteen Dothideomycetes fungi.</title>
        <authorList>
            <person name="Ohm R.A."/>
            <person name="Feau N."/>
            <person name="Henrissat B."/>
            <person name="Schoch C.L."/>
            <person name="Horwitz B.A."/>
            <person name="Barry K.W."/>
            <person name="Condon B.J."/>
            <person name="Copeland A.C."/>
            <person name="Dhillon B."/>
            <person name="Glaser F."/>
            <person name="Hesse C.N."/>
            <person name="Kosti I."/>
            <person name="LaButti K."/>
            <person name="Lindquist E.A."/>
            <person name="Lucas S."/>
            <person name="Salamov A.A."/>
            <person name="Bradshaw R.E."/>
            <person name="Ciuffetti L."/>
            <person name="Hamelin R.C."/>
            <person name="Kema G.H.J."/>
            <person name="Lawrence C."/>
            <person name="Scott J.A."/>
            <person name="Spatafora J.W."/>
            <person name="Turgeon B.G."/>
            <person name="de Wit P.J.G.M."/>
            <person name="Zhong S."/>
            <person name="Goodwin S.B."/>
            <person name="Grigoriev I.V."/>
        </authorList>
    </citation>
    <scope>NUCLEOTIDE SEQUENCE [LARGE SCALE GENOMIC DNA]</scope>
    <source>
        <strain evidence="2 3">SO2202</strain>
    </source>
</reference>
<proteinExistence type="predicted"/>
<evidence type="ECO:0000313" key="3">
    <source>
        <dbReference type="Proteomes" id="UP000016931"/>
    </source>
</evidence>
<dbReference type="InterPro" id="IPR038763">
    <property type="entry name" value="DHH_sf"/>
</dbReference>
<evidence type="ECO:0000313" key="2">
    <source>
        <dbReference type="EMBL" id="EMF17654.1"/>
    </source>
</evidence>
<dbReference type="AlphaFoldDB" id="N1QNV0"/>
<feature type="compositionally biased region" description="Basic and acidic residues" evidence="1">
    <location>
        <begin position="386"/>
        <end position="396"/>
    </location>
</feature>
<dbReference type="STRING" id="692275.N1QNV0"/>
<dbReference type="Gene3D" id="3.90.1640.30">
    <property type="match status" value="1"/>
</dbReference>
<dbReference type="PANTHER" id="PTHR30255">
    <property type="entry name" value="SINGLE-STRANDED-DNA-SPECIFIC EXONUCLEASE RECJ"/>
    <property type="match status" value="1"/>
</dbReference>
<dbReference type="EMBL" id="KB456260">
    <property type="protein sequence ID" value="EMF17654.1"/>
    <property type="molecule type" value="Genomic_DNA"/>
</dbReference>
<dbReference type="OMA" id="MGTHGDL"/>
<dbReference type="SUPFAM" id="SSF64182">
    <property type="entry name" value="DHH phosphoesterases"/>
    <property type="match status" value="1"/>
</dbReference>
<protein>
    <submittedName>
        <fullName evidence="2">DHH phosphoesterase</fullName>
    </submittedName>
</protein>
<dbReference type="PANTHER" id="PTHR30255:SF2">
    <property type="entry name" value="SINGLE-STRANDED-DNA-SPECIFIC EXONUCLEASE RECJ"/>
    <property type="match status" value="1"/>
</dbReference>
<feature type="region of interest" description="Disordered" evidence="1">
    <location>
        <begin position="1"/>
        <end position="47"/>
    </location>
</feature>